<protein>
    <submittedName>
        <fullName evidence="1">Nucelotide kinase</fullName>
    </submittedName>
</protein>
<sequence length="236" mass="26364">MSIDQNVSHPSHYGGKDDPYETIKVIDAWGLDKSFCLGNVIKYISRAGKKDGNSLLQDLMKAQFYLNYEVEKQRRCDNFSNGKIAAMDVTSKEYADLVKYFEAYKALDYEPSSKPASGCCDSEKYDCQPDECKACKYSDDNSDADCKDCATRECLDGVCKNSVEYDECFTCPHCDDCGVHTISVPDDVGDAINKVADYFLDSEDDYEVGITDDGALVIAPSDYDWDSMEADDEECD</sequence>
<keyword evidence="1" id="KW-0418">Kinase</keyword>
<reference evidence="1" key="1">
    <citation type="journal article" date="2021" name="Proc. Natl. Acad. Sci. U.S.A.">
        <title>A Catalog of Tens of Thousands of Viruses from Human Metagenomes Reveals Hidden Associations with Chronic Diseases.</title>
        <authorList>
            <person name="Tisza M.J."/>
            <person name="Buck C.B."/>
        </authorList>
    </citation>
    <scope>NUCLEOTIDE SEQUENCE</scope>
    <source>
        <strain evidence="1">Ct96x5</strain>
    </source>
</reference>
<name>A0A8S5PRL9_9CAUD</name>
<keyword evidence="1" id="KW-0808">Transferase</keyword>
<dbReference type="EMBL" id="BK015488">
    <property type="protein sequence ID" value="DAE09424.1"/>
    <property type="molecule type" value="Genomic_DNA"/>
</dbReference>
<evidence type="ECO:0000313" key="1">
    <source>
        <dbReference type="EMBL" id="DAE09424.1"/>
    </source>
</evidence>
<proteinExistence type="predicted"/>
<organism evidence="1">
    <name type="scientific">Siphoviridae sp. ct96x5</name>
    <dbReference type="NCBI Taxonomy" id="2825367"/>
    <lineage>
        <taxon>Viruses</taxon>
        <taxon>Duplodnaviria</taxon>
        <taxon>Heunggongvirae</taxon>
        <taxon>Uroviricota</taxon>
        <taxon>Caudoviricetes</taxon>
    </lineage>
</organism>
<dbReference type="GO" id="GO:0016301">
    <property type="term" value="F:kinase activity"/>
    <property type="evidence" value="ECO:0007669"/>
    <property type="project" value="UniProtKB-KW"/>
</dbReference>
<dbReference type="Pfam" id="PF11753">
    <property type="entry name" value="DUF3310"/>
    <property type="match status" value="1"/>
</dbReference>
<accession>A0A8S5PRL9</accession>
<dbReference type="InterPro" id="IPR021739">
    <property type="entry name" value="SaV-like"/>
</dbReference>